<keyword evidence="1" id="KW-0812">Transmembrane</keyword>
<evidence type="ECO:0000256" key="1">
    <source>
        <dbReference type="SAM" id="Phobius"/>
    </source>
</evidence>
<evidence type="ECO:0000313" key="2">
    <source>
        <dbReference type="EMBL" id="OJI88575.1"/>
    </source>
</evidence>
<proteinExistence type="predicted"/>
<dbReference type="VEuPathDB" id="FungiDB:ASPTUDRAFT_379078"/>
<dbReference type="AlphaFoldDB" id="A0A1L9NH42"/>
<protein>
    <submittedName>
        <fullName evidence="2">Uncharacterized protein</fullName>
    </submittedName>
</protein>
<name>A0A1L9NH42_ASPTC</name>
<accession>A0A1L9NH42</accession>
<gene>
    <name evidence="2" type="ORF">ASPTUDRAFT_379078</name>
</gene>
<reference evidence="3" key="1">
    <citation type="journal article" date="2017" name="Genome Biol.">
        <title>Comparative genomics reveals high biological diversity and specific adaptations in the industrially and medically important fungal genus Aspergillus.</title>
        <authorList>
            <person name="de Vries R.P."/>
            <person name="Riley R."/>
            <person name="Wiebenga A."/>
            <person name="Aguilar-Osorio G."/>
            <person name="Amillis S."/>
            <person name="Uchima C.A."/>
            <person name="Anderluh G."/>
            <person name="Asadollahi M."/>
            <person name="Askin M."/>
            <person name="Barry K."/>
            <person name="Battaglia E."/>
            <person name="Bayram O."/>
            <person name="Benocci T."/>
            <person name="Braus-Stromeyer S.A."/>
            <person name="Caldana C."/>
            <person name="Canovas D."/>
            <person name="Cerqueira G.C."/>
            <person name="Chen F."/>
            <person name="Chen W."/>
            <person name="Choi C."/>
            <person name="Clum A."/>
            <person name="Dos Santos R.A."/>
            <person name="Damasio A.R."/>
            <person name="Diallinas G."/>
            <person name="Emri T."/>
            <person name="Fekete E."/>
            <person name="Flipphi M."/>
            <person name="Freyberg S."/>
            <person name="Gallo A."/>
            <person name="Gournas C."/>
            <person name="Habgood R."/>
            <person name="Hainaut M."/>
            <person name="Harispe M.L."/>
            <person name="Henrissat B."/>
            <person name="Hilden K.S."/>
            <person name="Hope R."/>
            <person name="Hossain A."/>
            <person name="Karabika E."/>
            <person name="Karaffa L."/>
            <person name="Karanyi Z."/>
            <person name="Krasevec N."/>
            <person name="Kuo A."/>
            <person name="Kusch H."/>
            <person name="LaButti K."/>
            <person name="Lagendijk E.L."/>
            <person name="Lapidus A."/>
            <person name="Levasseur A."/>
            <person name="Lindquist E."/>
            <person name="Lipzen A."/>
            <person name="Logrieco A.F."/>
            <person name="MacCabe A."/>
            <person name="Maekelae M.R."/>
            <person name="Malavazi I."/>
            <person name="Melin P."/>
            <person name="Meyer V."/>
            <person name="Mielnichuk N."/>
            <person name="Miskei M."/>
            <person name="Molnar A.P."/>
            <person name="Mule G."/>
            <person name="Ngan C.Y."/>
            <person name="Orejas M."/>
            <person name="Orosz E."/>
            <person name="Ouedraogo J.P."/>
            <person name="Overkamp K.M."/>
            <person name="Park H.-S."/>
            <person name="Perrone G."/>
            <person name="Piumi F."/>
            <person name="Punt P.J."/>
            <person name="Ram A.F."/>
            <person name="Ramon A."/>
            <person name="Rauscher S."/>
            <person name="Record E."/>
            <person name="Riano-Pachon D.M."/>
            <person name="Robert V."/>
            <person name="Roehrig J."/>
            <person name="Ruller R."/>
            <person name="Salamov A."/>
            <person name="Salih N.S."/>
            <person name="Samson R.A."/>
            <person name="Sandor E."/>
            <person name="Sanguinetti M."/>
            <person name="Schuetze T."/>
            <person name="Sepcic K."/>
            <person name="Shelest E."/>
            <person name="Sherlock G."/>
            <person name="Sophianopoulou V."/>
            <person name="Squina F.M."/>
            <person name="Sun H."/>
            <person name="Susca A."/>
            <person name="Todd R.B."/>
            <person name="Tsang A."/>
            <person name="Unkles S.E."/>
            <person name="van de Wiele N."/>
            <person name="van Rossen-Uffink D."/>
            <person name="Oliveira J.V."/>
            <person name="Vesth T.C."/>
            <person name="Visser J."/>
            <person name="Yu J.-H."/>
            <person name="Zhou M."/>
            <person name="Andersen M.R."/>
            <person name="Archer D.B."/>
            <person name="Baker S.E."/>
            <person name="Benoit I."/>
            <person name="Brakhage A.A."/>
            <person name="Braus G.H."/>
            <person name="Fischer R."/>
            <person name="Frisvad J.C."/>
            <person name="Goldman G.H."/>
            <person name="Houbraken J."/>
            <person name="Oakley B."/>
            <person name="Pocsi I."/>
            <person name="Scazzocchio C."/>
            <person name="Seiboth B."/>
            <person name="vanKuyk P.A."/>
            <person name="Wortman J."/>
            <person name="Dyer P.S."/>
            <person name="Grigoriev I.V."/>
        </authorList>
    </citation>
    <scope>NUCLEOTIDE SEQUENCE [LARGE SCALE GENOMIC DNA]</scope>
    <source>
        <strain evidence="3">CBS 134.48</strain>
    </source>
</reference>
<organism evidence="2 3">
    <name type="scientific">Aspergillus tubingensis (strain CBS 134.48)</name>
    <dbReference type="NCBI Taxonomy" id="767770"/>
    <lineage>
        <taxon>Eukaryota</taxon>
        <taxon>Fungi</taxon>
        <taxon>Dikarya</taxon>
        <taxon>Ascomycota</taxon>
        <taxon>Pezizomycotina</taxon>
        <taxon>Eurotiomycetes</taxon>
        <taxon>Eurotiomycetidae</taxon>
        <taxon>Eurotiales</taxon>
        <taxon>Aspergillaceae</taxon>
        <taxon>Aspergillus</taxon>
        <taxon>Aspergillus subgen. Circumdati</taxon>
    </lineage>
</organism>
<keyword evidence="1" id="KW-0472">Membrane</keyword>
<dbReference type="EMBL" id="KV878179">
    <property type="protein sequence ID" value="OJI88575.1"/>
    <property type="molecule type" value="Genomic_DNA"/>
</dbReference>
<keyword evidence="1" id="KW-1133">Transmembrane helix</keyword>
<sequence>MAAIEKIISVCISITLRWNYAESNEPQIGISFLCLESLNHLFPFLGTFFGLIVLIVLTYTYEVHSTNNQRALPDSSTLD</sequence>
<evidence type="ECO:0000313" key="3">
    <source>
        <dbReference type="Proteomes" id="UP000184304"/>
    </source>
</evidence>
<dbReference type="Proteomes" id="UP000184304">
    <property type="component" value="Unassembled WGS sequence"/>
</dbReference>
<feature type="transmembrane region" description="Helical" evidence="1">
    <location>
        <begin position="41"/>
        <end position="61"/>
    </location>
</feature>
<keyword evidence="3" id="KW-1185">Reference proteome</keyword>